<keyword evidence="2" id="KW-1185">Reference proteome</keyword>
<comment type="caution">
    <text evidence="1">The sequence shown here is derived from an EMBL/GenBank/DDBJ whole genome shotgun (WGS) entry which is preliminary data.</text>
</comment>
<organism evidence="1 2">
    <name type="scientific">Lindgomyces ingoldianus</name>
    <dbReference type="NCBI Taxonomy" id="673940"/>
    <lineage>
        <taxon>Eukaryota</taxon>
        <taxon>Fungi</taxon>
        <taxon>Dikarya</taxon>
        <taxon>Ascomycota</taxon>
        <taxon>Pezizomycotina</taxon>
        <taxon>Dothideomycetes</taxon>
        <taxon>Pleosporomycetidae</taxon>
        <taxon>Pleosporales</taxon>
        <taxon>Lindgomycetaceae</taxon>
        <taxon>Lindgomyces</taxon>
    </lineage>
</organism>
<protein>
    <submittedName>
        <fullName evidence="1">Uncharacterized protein</fullName>
    </submittedName>
</protein>
<sequence length="108" mass="11111">MPSLFRAPTRNIGTLQQAFLCGSPVSVALGAPCALHHHLLSHASFLWSSRIGLCVTRCSTSSSLSKAIIGDGTGDGGFESVNKVKRGPGISIAKEGPGPEYSGLDSVS</sequence>
<proteinExistence type="predicted"/>
<name>A0ACB6RB38_9PLEO</name>
<reference evidence="1" key="1">
    <citation type="journal article" date="2020" name="Stud. Mycol.">
        <title>101 Dothideomycetes genomes: a test case for predicting lifestyles and emergence of pathogens.</title>
        <authorList>
            <person name="Haridas S."/>
            <person name="Albert R."/>
            <person name="Binder M."/>
            <person name="Bloem J."/>
            <person name="Labutti K."/>
            <person name="Salamov A."/>
            <person name="Andreopoulos B."/>
            <person name="Baker S."/>
            <person name="Barry K."/>
            <person name="Bills G."/>
            <person name="Bluhm B."/>
            <person name="Cannon C."/>
            <person name="Castanera R."/>
            <person name="Culley D."/>
            <person name="Daum C."/>
            <person name="Ezra D."/>
            <person name="Gonzalez J."/>
            <person name="Henrissat B."/>
            <person name="Kuo A."/>
            <person name="Liang C."/>
            <person name="Lipzen A."/>
            <person name="Lutzoni F."/>
            <person name="Magnuson J."/>
            <person name="Mondo S."/>
            <person name="Nolan M."/>
            <person name="Ohm R."/>
            <person name="Pangilinan J."/>
            <person name="Park H.-J."/>
            <person name="Ramirez L."/>
            <person name="Alfaro M."/>
            <person name="Sun H."/>
            <person name="Tritt A."/>
            <person name="Yoshinaga Y."/>
            <person name="Zwiers L.-H."/>
            <person name="Turgeon B."/>
            <person name="Goodwin S."/>
            <person name="Spatafora J."/>
            <person name="Crous P."/>
            <person name="Grigoriev I."/>
        </authorList>
    </citation>
    <scope>NUCLEOTIDE SEQUENCE</scope>
    <source>
        <strain evidence="1">ATCC 200398</strain>
    </source>
</reference>
<evidence type="ECO:0000313" key="2">
    <source>
        <dbReference type="Proteomes" id="UP000799755"/>
    </source>
</evidence>
<evidence type="ECO:0000313" key="1">
    <source>
        <dbReference type="EMBL" id="KAF2476538.1"/>
    </source>
</evidence>
<dbReference type="Proteomes" id="UP000799755">
    <property type="component" value="Unassembled WGS sequence"/>
</dbReference>
<gene>
    <name evidence="1" type="ORF">BDR25DRAFT_300496</name>
</gene>
<accession>A0ACB6RB38</accession>
<dbReference type="EMBL" id="MU003494">
    <property type="protein sequence ID" value="KAF2476538.1"/>
    <property type="molecule type" value="Genomic_DNA"/>
</dbReference>